<dbReference type="PANTHER" id="PTHR30558">
    <property type="entry name" value="EXBD MEMBRANE COMPONENT OF PMF-DRIVEN MACROMOLECULE IMPORT SYSTEM"/>
    <property type="match status" value="1"/>
</dbReference>
<evidence type="ECO:0000256" key="3">
    <source>
        <dbReference type="ARBA" id="ARBA00022475"/>
    </source>
</evidence>
<keyword evidence="6 8" id="KW-0472">Membrane</keyword>
<name>A0A420WIW5_9PROT</name>
<dbReference type="GO" id="GO:0005886">
    <property type="term" value="C:plasma membrane"/>
    <property type="evidence" value="ECO:0007669"/>
    <property type="project" value="UniProtKB-SubCell"/>
</dbReference>
<dbReference type="Pfam" id="PF02472">
    <property type="entry name" value="ExbD"/>
    <property type="match status" value="1"/>
</dbReference>
<dbReference type="AlphaFoldDB" id="A0A420WIW5"/>
<keyword evidence="3" id="KW-1003">Cell membrane</keyword>
<dbReference type="InterPro" id="IPR003400">
    <property type="entry name" value="ExbD"/>
</dbReference>
<dbReference type="Proteomes" id="UP000282211">
    <property type="component" value="Unassembled WGS sequence"/>
</dbReference>
<keyword evidence="7" id="KW-0813">Transport</keyword>
<dbReference type="EMBL" id="RBII01000001">
    <property type="protein sequence ID" value="RKQ70879.1"/>
    <property type="molecule type" value="Genomic_DNA"/>
</dbReference>
<sequence>MRRGRKNTQADEADVDMTPMLDIVFIMLIFFIVTATFLDETAIDLTQPPPPPDTPNPPDAPRAITVFVDARNQCSVDERRTNCDRVTLAVERLLADKPGASVILRLDERAQHKILVELKDGLDAGGRSTKIEIIKAGEA</sequence>
<evidence type="ECO:0000256" key="5">
    <source>
        <dbReference type="ARBA" id="ARBA00022989"/>
    </source>
</evidence>
<feature type="transmembrane region" description="Helical" evidence="8">
    <location>
        <begin position="20"/>
        <end position="38"/>
    </location>
</feature>
<keyword evidence="10" id="KW-1185">Reference proteome</keyword>
<evidence type="ECO:0000256" key="8">
    <source>
        <dbReference type="SAM" id="Phobius"/>
    </source>
</evidence>
<reference evidence="9 10" key="1">
    <citation type="submission" date="2018-10" db="EMBL/GenBank/DDBJ databases">
        <title>Genomic Encyclopedia of Type Strains, Phase IV (KMG-IV): sequencing the most valuable type-strain genomes for metagenomic binning, comparative biology and taxonomic classification.</title>
        <authorList>
            <person name="Goeker M."/>
        </authorList>
    </citation>
    <scope>NUCLEOTIDE SEQUENCE [LARGE SCALE GENOMIC DNA]</scope>
    <source>
        <strain evidence="9 10">DSM 22008</strain>
    </source>
</reference>
<dbReference type="GO" id="GO:0022857">
    <property type="term" value="F:transmembrane transporter activity"/>
    <property type="evidence" value="ECO:0007669"/>
    <property type="project" value="InterPro"/>
</dbReference>
<dbReference type="PANTHER" id="PTHR30558:SF13">
    <property type="entry name" value="BIOPOLYMER TRANSPORT PROTEIN EXBD2"/>
    <property type="match status" value="1"/>
</dbReference>
<dbReference type="GO" id="GO:0015031">
    <property type="term" value="P:protein transport"/>
    <property type="evidence" value="ECO:0007669"/>
    <property type="project" value="UniProtKB-KW"/>
</dbReference>
<evidence type="ECO:0000256" key="1">
    <source>
        <dbReference type="ARBA" id="ARBA00004162"/>
    </source>
</evidence>
<evidence type="ECO:0000313" key="9">
    <source>
        <dbReference type="EMBL" id="RKQ70879.1"/>
    </source>
</evidence>
<protein>
    <submittedName>
        <fullName evidence="9">Outer membrane transport energization protein ExbD</fullName>
    </submittedName>
</protein>
<accession>A0A420WIW5</accession>
<evidence type="ECO:0000313" key="10">
    <source>
        <dbReference type="Proteomes" id="UP000282211"/>
    </source>
</evidence>
<comment type="subcellular location">
    <subcellularLocation>
        <location evidence="1">Cell membrane</location>
        <topology evidence="1">Single-pass membrane protein</topology>
    </subcellularLocation>
    <subcellularLocation>
        <location evidence="7">Cell membrane</location>
        <topology evidence="7">Single-pass type II membrane protein</topology>
    </subcellularLocation>
</comment>
<gene>
    <name evidence="9" type="ORF">DES40_0182</name>
</gene>
<evidence type="ECO:0000256" key="2">
    <source>
        <dbReference type="ARBA" id="ARBA00005811"/>
    </source>
</evidence>
<keyword evidence="7" id="KW-0653">Protein transport</keyword>
<evidence type="ECO:0000256" key="7">
    <source>
        <dbReference type="RuleBase" id="RU003879"/>
    </source>
</evidence>
<evidence type="ECO:0000256" key="6">
    <source>
        <dbReference type="ARBA" id="ARBA00023136"/>
    </source>
</evidence>
<comment type="caution">
    <text evidence="9">The sequence shown here is derived from an EMBL/GenBank/DDBJ whole genome shotgun (WGS) entry which is preliminary data.</text>
</comment>
<organism evidence="9 10">
    <name type="scientific">Litorimonas taeanensis</name>
    <dbReference type="NCBI Taxonomy" id="568099"/>
    <lineage>
        <taxon>Bacteria</taxon>
        <taxon>Pseudomonadati</taxon>
        <taxon>Pseudomonadota</taxon>
        <taxon>Alphaproteobacteria</taxon>
        <taxon>Maricaulales</taxon>
        <taxon>Robiginitomaculaceae</taxon>
    </lineage>
</organism>
<evidence type="ECO:0000256" key="4">
    <source>
        <dbReference type="ARBA" id="ARBA00022692"/>
    </source>
</evidence>
<dbReference type="OrthoDB" id="5456447at2"/>
<keyword evidence="5 8" id="KW-1133">Transmembrane helix</keyword>
<dbReference type="InParanoid" id="A0A420WIW5"/>
<keyword evidence="4 7" id="KW-0812">Transmembrane</keyword>
<proteinExistence type="inferred from homology"/>
<comment type="similarity">
    <text evidence="2 7">Belongs to the ExbD/TolR family.</text>
</comment>
<dbReference type="RefSeq" id="WP_121098701.1">
    <property type="nucleotide sequence ID" value="NZ_RBII01000001.1"/>
</dbReference>